<dbReference type="SUPFAM" id="SSF53098">
    <property type="entry name" value="Ribonuclease H-like"/>
    <property type="match status" value="1"/>
</dbReference>
<protein>
    <recommendedName>
        <fullName evidence="1">RNase H type-1 domain-containing protein</fullName>
    </recommendedName>
</protein>
<sequence>MSSQYRNKPIQEQEIRKKNSLIKIWKPLQPQSQQPLWRRHTEVVKVHSFCKVELIKVKRHSNILGNEEADKLVAEGSSNAWKTIYDKLTKEFKIIGQKEMKDNKENSIRLDSAVNELLGSQTNTAQF</sequence>
<dbReference type="AlphaFoldDB" id="A0A8H3QSS5"/>
<dbReference type="InterPro" id="IPR012337">
    <property type="entry name" value="RNaseH-like_sf"/>
</dbReference>
<dbReference type="PROSITE" id="PS50879">
    <property type="entry name" value="RNASE_H_1"/>
    <property type="match status" value="1"/>
</dbReference>
<dbReference type="Proteomes" id="UP000615446">
    <property type="component" value="Unassembled WGS sequence"/>
</dbReference>
<feature type="domain" description="RNase H type-1" evidence="1">
    <location>
        <begin position="1"/>
        <end position="78"/>
    </location>
</feature>
<organism evidence="2 3">
    <name type="scientific">Rhizophagus clarus</name>
    <dbReference type="NCBI Taxonomy" id="94130"/>
    <lineage>
        <taxon>Eukaryota</taxon>
        <taxon>Fungi</taxon>
        <taxon>Fungi incertae sedis</taxon>
        <taxon>Mucoromycota</taxon>
        <taxon>Glomeromycotina</taxon>
        <taxon>Glomeromycetes</taxon>
        <taxon>Glomerales</taxon>
        <taxon>Glomeraceae</taxon>
        <taxon>Rhizophagus</taxon>
    </lineage>
</organism>
<name>A0A8H3QSS5_9GLOM</name>
<dbReference type="GO" id="GO:0003676">
    <property type="term" value="F:nucleic acid binding"/>
    <property type="evidence" value="ECO:0007669"/>
    <property type="project" value="InterPro"/>
</dbReference>
<gene>
    <name evidence="2" type="ORF">RCL2_001829100</name>
</gene>
<reference evidence="2" key="1">
    <citation type="submission" date="2019-10" db="EMBL/GenBank/DDBJ databases">
        <title>Conservation and host-specific expression of non-tandemly repeated heterogenous ribosome RNA gene in arbuscular mycorrhizal fungi.</title>
        <authorList>
            <person name="Maeda T."/>
            <person name="Kobayashi Y."/>
            <person name="Nakagawa T."/>
            <person name="Ezawa T."/>
            <person name="Yamaguchi K."/>
            <person name="Bino T."/>
            <person name="Nishimoto Y."/>
            <person name="Shigenobu S."/>
            <person name="Kawaguchi M."/>
        </authorList>
    </citation>
    <scope>NUCLEOTIDE SEQUENCE</scope>
    <source>
        <strain evidence="2">HR1</strain>
    </source>
</reference>
<proteinExistence type="predicted"/>
<evidence type="ECO:0000259" key="1">
    <source>
        <dbReference type="PROSITE" id="PS50879"/>
    </source>
</evidence>
<dbReference type="InterPro" id="IPR036397">
    <property type="entry name" value="RNaseH_sf"/>
</dbReference>
<evidence type="ECO:0000313" key="2">
    <source>
        <dbReference type="EMBL" id="GES91475.1"/>
    </source>
</evidence>
<dbReference type="InterPro" id="IPR002156">
    <property type="entry name" value="RNaseH_domain"/>
</dbReference>
<dbReference type="Gene3D" id="3.30.420.10">
    <property type="entry name" value="Ribonuclease H-like superfamily/Ribonuclease H"/>
    <property type="match status" value="1"/>
</dbReference>
<evidence type="ECO:0000313" key="3">
    <source>
        <dbReference type="Proteomes" id="UP000615446"/>
    </source>
</evidence>
<dbReference type="EMBL" id="BLAL01000203">
    <property type="protein sequence ID" value="GES91475.1"/>
    <property type="molecule type" value="Genomic_DNA"/>
</dbReference>
<dbReference type="GO" id="GO:0004523">
    <property type="term" value="F:RNA-DNA hybrid ribonuclease activity"/>
    <property type="evidence" value="ECO:0007669"/>
    <property type="project" value="InterPro"/>
</dbReference>
<comment type="caution">
    <text evidence="2">The sequence shown here is derived from an EMBL/GenBank/DDBJ whole genome shotgun (WGS) entry which is preliminary data.</text>
</comment>
<accession>A0A8H3QSS5</accession>